<reference evidence="6" key="1">
    <citation type="journal article" date="2019" name="Int. J. Syst. Evol. Microbiol.">
        <title>The Global Catalogue of Microorganisms (GCM) 10K type strain sequencing project: providing services to taxonomists for standard genome sequencing and annotation.</title>
        <authorList>
            <consortium name="The Broad Institute Genomics Platform"/>
            <consortium name="The Broad Institute Genome Sequencing Center for Infectious Disease"/>
            <person name="Wu L."/>
            <person name="Ma J."/>
        </authorList>
    </citation>
    <scope>NUCLEOTIDE SEQUENCE [LARGE SCALE GENOMIC DNA]</scope>
    <source>
        <strain evidence="6">JCM 13518</strain>
    </source>
</reference>
<proteinExistence type="inferred from homology"/>
<dbReference type="Proteomes" id="UP001501057">
    <property type="component" value="Unassembled WGS sequence"/>
</dbReference>
<sequence length="377" mass="40287">MDLLIGLVVGLVLGVALGALAVMARASASAATAATAAGLREQVEVLRAQAQATARTDADEGLVLQALAPVHETLRTMQKTVSDLEQQRHAQHGQLAEQLRHTQATAERSREAAEALASAMSNNSARGVWGETQLRTLVESAGLLHRVDFDTQATISAESGMRRPDMVLHLPGGKCMAVDAKAPLTAFLQAGAGGAVDRDALLTEHAKAVRAHVDALAAKQYWTGLESSPEFTIAFIPSEPVLAAALERDPSLLEHAFARRIVLASPVSLWAVLKTVALTWQQQALSDDARQLLMVGKELYGRLSTMSDHADKLRRSLTTTVESYNRFASSLESRVLVTARKLDVLDESTVIGTPGLVDVEPKALVQPELVPGEPAER</sequence>
<comment type="caution">
    <text evidence="5">The sequence shown here is derived from an EMBL/GenBank/DDBJ whole genome shotgun (WGS) entry which is preliminary data.</text>
</comment>
<evidence type="ECO:0000256" key="1">
    <source>
        <dbReference type="ARBA" id="ARBA00003416"/>
    </source>
</evidence>
<dbReference type="RefSeq" id="WP_344198717.1">
    <property type="nucleotide sequence ID" value="NZ_BAAAME010000002.1"/>
</dbReference>
<keyword evidence="6" id="KW-1185">Reference proteome</keyword>
<evidence type="ECO:0000256" key="3">
    <source>
        <dbReference type="ARBA" id="ARBA00023054"/>
    </source>
</evidence>
<keyword evidence="3" id="KW-0175">Coiled coil</keyword>
<name>A0ABP4VN41_9ACTN</name>
<keyword evidence="4" id="KW-0233">DNA recombination</keyword>
<dbReference type="PANTHER" id="PTHR30563:SF0">
    <property type="entry name" value="DNA RECOMBINATION PROTEIN RMUC"/>
    <property type="match status" value="1"/>
</dbReference>
<gene>
    <name evidence="5" type="ORF">GCM10009710_11670</name>
</gene>
<evidence type="ECO:0000313" key="6">
    <source>
        <dbReference type="Proteomes" id="UP001501057"/>
    </source>
</evidence>
<dbReference type="InterPro" id="IPR003798">
    <property type="entry name" value="DNA_recombination_RmuC"/>
</dbReference>
<organism evidence="5 6">
    <name type="scientific">Aeromicrobium alkaliterrae</name>
    <dbReference type="NCBI Taxonomy" id="302168"/>
    <lineage>
        <taxon>Bacteria</taxon>
        <taxon>Bacillati</taxon>
        <taxon>Actinomycetota</taxon>
        <taxon>Actinomycetes</taxon>
        <taxon>Propionibacteriales</taxon>
        <taxon>Nocardioidaceae</taxon>
        <taxon>Aeromicrobium</taxon>
    </lineage>
</organism>
<evidence type="ECO:0008006" key="7">
    <source>
        <dbReference type="Google" id="ProtNLM"/>
    </source>
</evidence>
<dbReference type="PANTHER" id="PTHR30563">
    <property type="entry name" value="DNA RECOMBINATION PROTEIN RMUC"/>
    <property type="match status" value="1"/>
</dbReference>
<comment type="function">
    <text evidence="1">Involved in DNA recombination.</text>
</comment>
<accession>A0ABP4VN41</accession>
<protein>
    <recommendedName>
        <fullName evidence="7">DNA recombination protein RmuC</fullName>
    </recommendedName>
</protein>
<dbReference type="Pfam" id="PF02646">
    <property type="entry name" value="RmuC"/>
    <property type="match status" value="1"/>
</dbReference>
<evidence type="ECO:0000313" key="5">
    <source>
        <dbReference type="EMBL" id="GAA1732566.1"/>
    </source>
</evidence>
<evidence type="ECO:0000256" key="4">
    <source>
        <dbReference type="ARBA" id="ARBA00023172"/>
    </source>
</evidence>
<comment type="similarity">
    <text evidence="2">Belongs to the RmuC family.</text>
</comment>
<dbReference type="EMBL" id="BAAAME010000002">
    <property type="protein sequence ID" value="GAA1732566.1"/>
    <property type="molecule type" value="Genomic_DNA"/>
</dbReference>
<evidence type="ECO:0000256" key="2">
    <source>
        <dbReference type="ARBA" id="ARBA00009840"/>
    </source>
</evidence>